<organism evidence="1 2">
    <name type="scientific">Pseudochrobactrum kiredjianiae</name>
    <dbReference type="NCBI Taxonomy" id="386305"/>
    <lineage>
        <taxon>Bacteria</taxon>
        <taxon>Pseudomonadati</taxon>
        <taxon>Pseudomonadota</taxon>
        <taxon>Alphaproteobacteria</taxon>
        <taxon>Hyphomicrobiales</taxon>
        <taxon>Brucellaceae</taxon>
        <taxon>Pseudochrobactrum</taxon>
    </lineage>
</organism>
<reference evidence="2" key="1">
    <citation type="journal article" date="2019" name="Int. J. Syst. Evol. Microbiol.">
        <title>The Global Catalogue of Microorganisms (GCM) 10K type strain sequencing project: providing services to taxonomists for standard genome sequencing and annotation.</title>
        <authorList>
            <consortium name="The Broad Institute Genomics Platform"/>
            <consortium name="The Broad Institute Genome Sequencing Center for Infectious Disease"/>
            <person name="Wu L."/>
            <person name="Ma J."/>
        </authorList>
    </citation>
    <scope>NUCLEOTIDE SEQUENCE [LARGE SCALE GENOMIC DNA]</scope>
    <source>
        <strain evidence="2">CCUG 49584</strain>
    </source>
</reference>
<evidence type="ECO:0000313" key="2">
    <source>
        <dbReference type="Proteomes" id="UP001597263"/>
    </source>
</evidence>
<dbReference type="Pfam" id="PF06169">
    <property type="entry name" value="DUF982"/>
    <property type="match status" value="1"/>
</dbReference>
<dbReference type="InterPro" id="IPR010385">
    <property type="entry name" value="DUF982"/>
</dbReference>
<sequence>MNRVWSFSIVAEPEEGRIIKISEWSDLSMFLLCHWPVKYGAAYTAAICSLSQDFYKQSNIETIIRLFIAALKEAEIPYKFEMATPAHGHSEVSLSASFTSQIPITPL</sequence>
<evidence type="ECO:0000313" key="1">
    <source>
        <dbReference type="EMBL" id="MFD1226136.1"/>
    </source>
</evidence>
<proteinExistence type="predicted"/>
<dbReference type="EMBL" id="JBHTMA010000009">
    <property type="protein sequence ID" value="MFD1226136.1"/>
    <property type="molecule type" value="Genomic_DNA"/>
</dbReference>
<dbReference type="Proteomes" id="UP001597263">
    <property type="component" value="Unassembled WGS sequence"/>
</dbReference>
<dbReference type="Gene3D" id="6.10.250.730">
    <property type="match status" value="1"/>
</dbReference>
<keyword evidence="2" id="KW-1185">Reference proteome</keyword>
<gene>
    <name evidence="1" type="ORF">ACFQ35_03000</name>
</gene>
<protein>
    <submittedName>
        <fullName evidence="1">DUF982 domain-containing protein</fullName>
    </submittedName>
</protein>
<comment type="caution">
    <text evidence="1">The sequence shown here is derived from an EMBL/GenBank/DDBJ whole genome shotgun (WGS) entry which is preliminary data.</text>
</comment>
<accession>A0ABW3V1P9</accession>
<dbReference type="RefSeq" id="WP_353074547.1">
    <property type="nucleotide sequence ID" value="NZ_JAUCBM010000013.1"/>
</dbReference>
<name>A0ABW3V1P9_9HYPH</name>